<evidence type="ECO:0000256" key="3">
    <source>
        <dbReference type="ARBA" id="ARBA00022801"/>
    </source>
</evidence>
<dbReference type="GO" id="GO:0003676">
    <property type="term" value="F:nucleic acid binding"/>
    <property type="evidence" value="ECO:0007669"/>
    <property type="project" value="InterPro"/>
</dbReference>
<proteinExistence type="predicted"/>
<dbReference type="AlphaFoldDB" id="A0A7W2AG89"/>
<dbReference type="RefSeq" id="WP_033100507.1">
    <property type="nucleotide sequence ID" value="NZ_JACEIP010000003.1"/>
</dbReference>
<dbReference type="GO" id="GO:0004518">
    <property type="term" value="F:nuclease activity"/>
    <property type="evidence" value="ECO:0007669"/>
    <property type="project" value="UniProtKB-KW"/>
</dbReference>
<dbReference type="InterPro" id="IPR011856">
    <property type="entry name" value="tRNA_endonuc-like_dom_sf"/>
</dbReference>
<keyword evidence="3" id="KW-0378">Hydrolase</keyword>
<evidence type="ECO:0000313" key="5">
    <source>
        <dbReference type="EMBL" id="MBA4541962.1"/>
    </source>
</evidence>
<dbReference type="Gene3D" id="3.40.1350.10">
    <property type="match status" value="1"/>
</dbReference>
<dbReference type="InterPro" id="IPR014883">
    <property type="entry name" value="VRR_NUC"/>
</dbReference>
<dbReference type="SMART" id="SM00990">
    <property type="entry name" value="VRR_NUC"/>
    <property type="match status" value="1"/>
</dbReference>
<dbReference type="GO" id="GO:0016788">
    <property type="term" value="F:hydrolase activity, acting on ester bonds"/>
    <property type="evidence" value="ECO:0007669"/>
    <property type="project" value="InterPro"/>
</dbReference>
<gene>
    <name evidence="5" type="ORF">H1164_03470</name>
</gene>
<comment type="cofactor">
    <cofactor evidence="1">
        <name>Mg(2+)</name>
        <dbReference type="ChEBI" id="CHEBI:18420"/>
    </cofactor>
</comment>
<dbReference type="Proteomes" id="UP000530514">
    <property type="component" value="Unassembled WGS sequence"/>
</dbReference>
<evidence type="ECO:0000256" key="1">
    <source>
        <dbReference type="ARBA" id="ARBA00001946"/>
    </source>
</evidence>
<accession>A0A7W2AG89</accession>
<dbReference type="EMBL" id="JACEIP010000003">
    <property type="protein sequence ID" value="MBA4541962.1"/>
    <property type="molecule type" value="Genomic_DNA"/>
</dbReference>
<evidence type="ECO:0000256" key="2">
    <source>
        <dbReference type="ARBA" id="ARBA00022722"/>
    </source>
</evidence>
<evidence type="ECO:0000313" key="6">
    <source>
        <dbReference type="Proteomes" id="UP000530514"/>
    </source>
</evidence>
<name>A0A7W2AG89_9BACL</name>
<dbReference type="Pfam" id="PF08774">
    <property type="entry name" value="VRR_NUC"/>
    <property type="match status" value="1"/>
</dbReference>
<comment type="caution">
    <text evidence="5">The sequence shown here is derived from an EMBL/GenBank/DDBJ whole genome shotgun (WGS) entry which is preliminary data.</text>
</comment>
<evidence type="ECO:0000259" key="4">
    <source>
        <dbReference type="SMART" id="SM00990"/>
    </source>
</evidence>
<feature type="domain" description="VRR-NUC" evidence="4">
    <location>
        <begin position="1"/>
        <end position="81"/>
    </location>
</feature>
<reference evidence="5 6" key="1">
    <citation type="submission" date="2020-07" db="EMBL/GenBank/DDBJ databases">
        <authorList>
            <person name="Feng H."/>
        </authorList>
    </citation>
    <scope>NUCLEOTIDE SEQUENCE [LARGE SCALE GENOMIC DNA]</scope>
    <source>
        <strain evidence="6">s-11</strain>
    </source>
</reference>
<sequence length="95" mass="10692">MRERQIEQRLKREVEKRGGLALKFAPLGWAGAPDRIVLMPGGRIAFIELKAPGGKVRPLQQKRLSQLRALGFQTEVIASIDQIEAFLERWLADGV</sequence>
<organism evidence="5 6">
    <name type="scientific">Thermoactinomyces daqus</name>
    <dbReference type="NCBI Taxonomy" id="1329516"/>
    <lineage>
        <taxon>Bacteria</taxon>
        <taxon>Bacillati</taxon>
        <taxon>Bacillota</taxon>
        <taxon>Bacilli</taxon>
        <taxon>Bacillales</taxon>
        <taxon>Thermoactinomycetaceae</taxon>
        <taxon>Thermoactinomyces</taxon>
    </lineage>
</organism>
<keyword evidence="2" id="KW-0540">Nuclease</keyword>
<keyword evidence="6" id="KW-1185">Reference proteome</keyword>
<protein>
    <submittedName>
        <fullName evidence="5">VRR-NUC domain-containing protein</fullName>
    </submittedName>
</protein>
<dbReference type="OrthoDB" id="6706702at2"/>